<comment type="caution">
    <text evidence="1">The sequence shown here is derived from an EMBL/GenBank/DDBJ whole genome shotgun (WGS) entry which is preliminary data.</text>
</comment>
<protein>
    <submittedName>
        <fullName evidence="1">Uncharacterized protein</fullName>
    </submittedName>
</protein>
<name>X1TAG8_9ZZZZ</name>
<evidence type="ECO:0000313" key="1">
    <source>
        <dbReference type="EMBL" id="GAJ02338.1"/>
    </source>
</evidence>
<accession>X1TAG8</accession>
<organism evidence="1">
    <name type="scientific">marine sediment metagenome</name>
    <dbReference type="NCBI Taxonomy" id="412755"/>
    <lineage>
        <taxon>unclassified sequences</taxon>
        <taxon>metagenomes</taxon>
        <taxon>ecological metagenomes</taxon>
    </lineage>
</organism>
<sequence length="92" mass="11076">FNLDIGEMRRYIELKKNGVDIWERDSRYAKFIQIFQTGIYPEDMKVTIVATRKTVSGNNELSFPKQDPPWKVLQDWKRRHRGDPSVRSIDYW</sequence>
<feature type="non-terminal residue" evidence="1">
    <location>
        <position position="1"/>
    </location>
</feature>
<reference evidence="1" key="1">
    <citation type="journal article" date="2014" name="Front. Microbiol.">
        <title>High frequency of phylogenetically diverse reductive dehalogenase-homologous genes in deep subseafloor sedimentary metagenomes.</title>
        <authorList>
            <person name="Kawai M."/>
            <person name="Futagami T."/>
            <person name="Toyoda A."/>
            <person name="Takaki Y."/>
            <person name="Nishi S."/>
            <person name="Hori S."/>
            <person name="Arai W."/>
            <person name="Tsubouchi T."/>
            <person name="Morono Y."/>
            <person name="Uchiyama I."/>
            <person name="Ito T."/>
            <person name="Fujiyama A."/>
            <person name="Inagaki F."/>
            <person name="Takami H."/>
        </authorList>
    </citation>
    <scope>NUCLEOTIDE SEQUENCE</scope>
    <source>
        <strain evidence="1">Expedition CK06-06</strain>
    </source>
</reference>
<dbReference type="AlphaFoldDB" id="X1TAG8"/>
<proteinExistence type="predicted"/>
<gene>
    <name evidence="1" type="ORF">S12H4_30260</name>
</gene>
<dbReference type="EMBL" id="BARW01017536">
    <property type="protein sequence ID" value="GAJ02338.1"/>
    <property type="molecule type" value="Genomic_DNA"/>
</dbReference>